<dbReference type="EMBL" id="JBHFQA010000002">
    <property type="protein sequence ID" value="KAL2102675.1"/>
    <property type="molecule type" value="Genomic_DNA"/>
</dbReference>
<dbReference type="Proteomes" id="UP001591681">
    <property type="component" value="Unassembled WGS sequence"/>
</dbReference>
<dbReference type="AlphaFoldDB" id="A0ABD1KU55"/>
<name>A0ABD1KU55_9TELE</name>
<evidence type="ECO:0008006" key="4">
    <source>
        <dbReference type="Google" id="ProtNLM"/>
    </source>
</evidence>
<dbReference type="PANTHER" id="PTHR16262:SF2">
    <property type="entry name" value="PEROXISOME ASSEMBLY PROTEIN 26"/>
    <property type="match status" value="1"/>
</dbReference>
<comment type="caution">
    <text evidence="2">The sequence shown here is derived from an EMBL/GenBank/DDBJ whole genome shotgun (WGS) entry which is preliminary data.</text>
</comment>
<dbReference type="Pfam" id="PF07163">
    <property type="entry name" value="Pex26"/>
    <property type="match status" value="1"/>
</dbReference>
<protein>
    <recommendedName>
        <fullName evidence="4">Peroxisome assembly protein 26</fullName>
    </recommendedName>
</protein>
<reference evidence="2 3" key="1">
    <citation type="submission" date="2024-09" db="EMBL/GenBank/DDBJ databases">
        <title>A chromosome-level genome assembly of Gray's grenadier anchovy, Coilia grayii.</title>
        <authorList>
            <person name="Fu Z."/>
        </authorList>
    </citation>
    <scope>NUCLEOTIDE SEQUENCE [LARGE SCALE GENOMIC DNA]</scope>
    <source>
        <strain evidence="2">G4</strain>
        <tissue evidence="2">Muscle</tissue>
    </source>
</reference>
<sequence>MSSLQISSSPLSSISSGLFKIFGLLDNAVEYLMVQKDFQSAFETCERGFEQLDRLVEVEDSRYGELKASLCIVGIQALAELNQWRGVLGWVLQQYGSAVKMPPKIMQMCILLYSKVGEHAIMQEAGHVWLHCSDNSSMSGYATVAELYLLHVLIPLGLTVEAQQLVSEEVGNAAFTADQRQVALDLIDSQEEADRRLSPSPSPEESSQMTTNVTKPPGPVVQRLLGMLRLLQRGISLARGRWRFIPARRLLLAVCLLYLLLVRMDPALPSSFPWVFKLLGLLKQMWHAMFGPYYRASVTA</sequence>
<dbReference type="PANTHER" id="PTHR16262">
    <property type="entry name" value="PEROXISOME ASSEMBLY PROTEIN 26"/>
    <property type="match status" value="1"/>
</dbReference>
<dbReference type="InterPro" id="IPR010797">
    <property type="entry name" value="Pex26"/>
</dbReference>
<gene>
    <name evidence="2" type="ORF">ACEWY4_001843</name>
</gene>
<proteinExistence type="predicted"/>
<evidence type="ECO:0000256" key="1">
    <source>
        <dbReference type="SAM" id="MobiDB-lite"/>
    </source>
</evidence>
<evidence type="ECO:0000313" key="3">
    <source>
        <dbReference type="Proteomes" id="UP001591681"/>
    </source>
</evidence>
<keyword evidence="3" id="KW-1185">Reference proteome</keyword>
<accession>A0ABD1KU55</accession>
<evidence type="ECO:0000313" key="2">
    <source>
        <dbReference type="EMBL" id="KAL2102675.1"/>
    </source>
</evidence>
<organism evidence="2 3">
    <name type="scientific">Coilia grayii</name>
    <name type="common">Gray's grenadier anchovy</name>
    <dbReference type="NCBI Taxonomy" id="363190"/>
    <lineage>
        <taxon>Eukaryota</taxon>
        <taxon>Metazoa</taxon>
        <taxon>Chordata</taxon>
        <taxon>Craniata</taxon>
        <taxon>Vertebrata</taxon>
        <taxon>Euteleostomi</taxon>
        <taxon>Actinopterygii</taxon>
        <taxon>Neopterygii</taxon>
        <taxon>Teleostei</taxon>
        <taxon>Clupei</taxon>
        <taxon>Clupeiformes</taxon>
        <taxon>Clupeoidei</taxon>
        <taxon>Engraulidae</taxon>
        <taxon>Coilinae</taxon>
        <taxon>Coilia</taxon>
    </lineage>
</organism>
<feature type="region of interest" description="Disordered" evidence="1">
    <location>
        <begin position="191"/>
        <end position="214"/>
    </location>
</feature>